<dbReference type="Proteomes" id="UP000319732">
    <property type="component" value="Unassembled WGS sequence"/>
</dbReference>
<evidence type="ECO:0000256" key="2">
    <source>
        <dbReference type="SAM" id="SignalP"/>
    </source>
</evidence>
<evidence type="ECO:0000313" key="4">
    <source>
        <dbReference type="Proteomes" id="UP000319732"/>
    </source>
</evidence>
<organism evidence="3 4">
    <name type="scientific">Exilibacterium tricleocarpae</name>
    <dbReference type="NCBI Taxonomy" id="2591008"/>
    <lineage>
        <taxon>Bacteria</taxon>
        <taxon>Pseudomonadati</taxon>
        <taxon>Pseudomonadota</taxon>
        <taxon>Gammaproteobacteria</taxon>
        <taxon>Cellvibrionales</taxon>
        <taxon>Cellvibrionaceae</taxon>
        <taxon>Exilibacterium</taxon>
    </lineage>
</organism>
<evidence type="ECO:0000256" key="1">
    <source>
        <dbReference type="ARBA" id="ARBA00022801"/>
    </source>
</evidence>
<dbReference type="GO" id="GO:0005615">
    <property type="term" value="C:extracellular space"/>
    <property type="evidence" value="ECO:0007669"/>
    <property type="project" value="InterPro"/>
</dbReference>
<gene>
    <name evidence="3" type="ORF">FKG94_07545</name>
</gene>
<dbReference type="EMBL" id="VHSG01000007">
    <property type="protein sequence ID" value="TQV82578.1"/>
    <property type="molecule type" value="Genomic_DNA"/>
</dbReference>
<reference evidence="3 4" key="1">
    <citation type="submission" date="2019-06" db="EMBL/GenBank/DDBJ databases">
        <title>Whole genome sequence for Cellvibrionaceae sp. R142.</title>
        <authorList>
            <person name="Wang G."/>
        </authorList>
    </citation>
    <scope>NUCLEOTIDE SEQUENCE [LARGE SCALE GENOMIC DNA]</scope>
    <source>
        <strain evidence="3 4">R142</strain>
    </source>
</reference>
<keyword evidence="1 3" id="KW-0378">Hydrolase</keyword>
<accession>A0A545TZD3</accession>
<name>A0A545TZD3_9GAMM</name>
<dbReference type="AlphaFoldDB" id="A0A545TZD3"/>
<proteinExistence type="predicted"/>
<keyword evidence="2" id="KW-0732">Signal</keyword>
<comment type="caution">
    <text evidence="3">The sequence shown here is derived from an EMBL/GenBank/DDBJ whole genome shotgun (WGS) entry which is preliminary data.</text>
</comment>
<dbReference type="GO" id="GO:0019605">
    <property type="term" value="P:butyrate metabolic process"/>
    <property type="evidence" value="ECO:0007669"/>
    <property type="project" value="InterPro"/>
</dbReference>
<keyword evidence="4" id="KW-1185">Reference proteome</keyword>
<dbReference type="Pfam" id="PF10605">
    <property type="entry name" value="3HBOH"/>
    <property type="match status" value="1"/>
</dbReference>
<dbReference type="InterPro" id="IPR016582">
    <property type="entry name" value="OHBut_olig_hydro_put"/>
</dbReference>
<dbReference type="InterPro" id="IPR029058">
    <property type="entry name" value="AB_hydrolase_fold"/>
</dbReference>
<feature type="signal peptide" evidence="2">
    <location>
        <begin position="1"/>
        <end position="31"/>
    </location>
</feature>
<dbReference type="GO" id="GO:0047989">
    <property type="term" value="F:hydroxybutyrate-dimer hydrolase activity"/>
    <property type="evidence" value="ECO:0007669"/>
    <property type="project" value="InterPro"/>
</dbReference>
<protein>
    <submittedName>
        <fullName evidence="3">D-(-)-3-hydroxybutyrate oligomer hydrolase</fullName>
    </submittedName>
</protein>
<dbReference type="OrthoDB" id="4294477at2"/>
<evidence type="ECO:0000313" key="3">
    <source>
        <dbReference type="EMBL" id="TQV82578.1"/>
    </source>
</evidence>
<dbReference type="SUPFAM" id="SSF53474">
    <property type="entry name" value="alpha/beta-Hydrolases"/>
    <property type="match status" value="1"/>
</dbReference>
<dbReference type="PROSITE" id="PS51257">
    <property type="entry name" value="PROKAR_LIPOPROTEIN"/>
    <property type="match status" value="1"/>
</dbReference>
<sequence length="681" mass="71795">MHRKTRHRKMSRNCYRGPAALGLALILGACAKPALNTTGLAAAADETQAPAFLRDPVSRLYYDGDSDDLHTAGLGIEGLRAAAPAFADPLAPTTRELRRNRIHYNYNAIVNTAAAGGFGTRFGPAPGSEKVAGHEYLTVSRYPDGSVAAVLMVQVPDNLDRNRPCIVTAPSSGSRGVYGAIGTAGAWGLTRNCVVAYTDKGTGTGFYFPATGEGTGTGYDLHGRVNDGANAVFSAAATSGPHRVAVKHSHSGHNVEKDWGRFVLQSVQLAFYLLNHHHGREQTFTRANTLVIASSISNGGASSVRAAEQDEGDWIDAVVVAEPNLALPAGLELPVYDSAGRLPAVRTLLDISTHFALYQGCAALAPGLQAAPLAVALTPPLREAYGNRCLALAARGLLGDSPGAESTDPKALAELAQQALLDYGILADTLALGPFSSAIQLWESLAVTYTNAYGRYRAQAPACRVSFAAIDATGQPSAPAPVLQAALPSLSSGIPPTGGLALIDDSAGGIELVRTLPRGAGTDRGLDTLLCLRRALAAEAVQQGLGEIIASADLQGKPAIIVHGRDDHLINVNHSSRPYLALNRQREGEQSRLHYYEVTHGQHFDALLRIPDFARNYVPLHYYFEQALDLMWEHLAAQRPLPPSQVIRAQPGGAAAPQLPAIAPAPGNNAIKFTGAKIIIP</sequence>
<feature type="chain" id="PRO_5021746824" evidence="2">
    <location>
        <begin position="32"/>
        <end position="681"/>
    </location>
</feature>